<proteinExistence type="predicted"/>
<organism evidence="2 3">
    <name type="scientific">Bugula neritina</name>
    <name type="common">Brown bryozoan</name>
    <name type="synonym">Sertularia neritina</name>
    <dbReference type="NCBI Taxonomy" id="10212"/>
    <lineage>
        <taxon>Eukaryota</taxon>
        <taxon>Metazoa</taxon>
        <taxon>Spiralia</taxon>
        <taxon>Lophotrochozoa</taxon>
        <taxon>Bryozoa</taxon>
        <taxon>Gymnolaemata</taxon>
        <taxon>Cheilostomatida</taxon>
        <taxon>Flustrina</taxon>
        <taxon>Buguloidea</taxon>
        <taxon>Bugulidae</taxon>
        <taxon>Bugula</taxon>
    </lineage>
</organism>
<comment type="caution">
    <text evidence="2">The sequence shown here is derived from an EMBL/GenBank/DDBJ whole genome shotgun (WGS) entry which is preliminary data.</text>
</comment>
<feature type="signal peptide" evidence="1">
    <location>
        <begin position="1"/>
        <end position="16"/>
    </location>
</feature>
<evidence type="ECO:0000256" key="1">
    <source>
        <dbReference type="SAM" id="SignalP"/>
    </source>
</evidence>
<dbReference type="Proteomes" id="UP000593567">
    <property type="component" value="Unassembled WGS sequence"/>
</dbReference>
<evidence type="ECO:0000313" key="3">
    <source>
        <dbReference type="Proteomes" id="UP000593567"/>
    </source>
</evidence>
<reference evidence="2" key="1">
    <citation type="submission" date="2020-06" db="EMBL/GenBank/DDBJ databases">
        <title>Draft genome of Bugula neritina, a colonial animal packing powerful symbionts and potential medicines.</title>
        <authorList>
            <person name="Rayko M."/>
        </authorList>
    </citation>
    <scope>NUCLEOTIDE SEQUENCE [LARGE SCALE GENOMIC DNA]</scope>
    <source>
        <strain evidence="2">Kwan_BN1</strain>
    </source>
</reference>
<dbReference type="EMBL" id="VXIV02000897">
    <property type="protein sequence ID" value="KAF6035307.1"/>
    <property type="molecule type" value="Genomic_DNA"/>
</dbReference>
<keyword evidence="3" id="KW-1185">Reference proteome</keyword>
<evidence type="ECO:0000313" key="2">
    <source>
        <dbReference type="EMBL" id="KAF6035307.1"/>
    </source>
</evidence>
<gene>
    <name evidence="2" type="ORF">EB796_006389</name>
</gene>
<dbReference type="AlphaFoldDB" id="A0A7J7KAN1"/>
<protein>
    <submittedName>
        <fullName evidence="2">Uncharacterized protein</fullName>
    </submittedName>
</protein>
<accession>A0A7J7KAN1</accession>
<name>A0A7J7KAN1_BUGNE</name>
<sequence length="66" mass="7501">MKIQILLCLLVCAVLSRRLDMQHSNDFHLANIYYTAGATPIGYQSDKPPPLLQCLTDIRLTWLTLV</sequence>
<keyword evidence="1" id="KW-0732">Signal</keyword>
<feature type="chain" id="PRO_5029499219" evidence="1">
    <location>
        <begin position="17"/>
        <end position="66"/>
    </location>
</feature>